<dbReference type="Pfam" id="PF01352">
    <property type="entry name" value="KRAB"/>
    <property type="match status" value="1"/>
</dbReference>
<dbReference type="InterPro" id="IPR001909">
    <property type="entry name" value="KRAB"/>
</dbReference>
<dbReference type="InterPro" id="IPR036051">
    <property type="entry name" value="KRAB_dom_sf"/>
</dbReference>
<evidence type="ECO:0000256" key="1">
    <source>
        <dbReference type="ARBA" id="ARBA00004123"/>
    </source>
</evidence>
<dbReference type="Gene3D" id="3.30.160.60">
    <property type="entry name" value="Classic Zinc Finger"/>
    <property type="match status" value="3"/>
</dbReference>
<evidence type="ECO:0000259" key="10">
    <source>
        <dbReference type="PROSITE" id="PS50805"/>
    </source>
</evidence>
<keyword evidence="5" id="KW-0862">Zinc</keyword>
<name>A0AAV7P0J0_PLEWA</name>
<dbReference type="EMBL" id="JANPWB010000011">
    <property type="protein sequence ID" value="KAJ1121737.1"/>
    <property type="molecule type" value="Genomic_DNA"/>
</dbReference>
<dbReference type="CDD" id="cd07765">
    <property type="entry name" value="KRAB_A-box"/>
    <property type="match status" value="1"/>
</dbReference>
<evidence type="ECO:0000313" key="12">
    <source>
        <dbReference type="Proteomes" id="UP001066276"/>
    </source>
</evidence>
<evidence type="ECO:0000256" key="7">
    <source>
        <dbReference type="PROSITE-ProRule" id="PRU00042"/>
    </source>
</evidence>
<keyword evidence="4 7" id="KW-0863">Zinc-finger</keyword>
<reference evidence="11" key="1">
    <citation type="journal article" date="2022" name="bioRxiv">
        <title>Sequencing and chromosome-scale assembly of the giantPleurodeles waltlgenome.</title>
        <authorList>
            <person name="Brown T."/>
            <person name="Elewa A."/>
            <person name="Iarovenko S."/>
            <person name="Subramanian E."/>
            <person name="Araus A.J."/>
            <person name="Petzold A."/>
            <person name="Susuki M."/>
            <person name="Suzuki K.-i.T."/>
            <person name="Hayashi T."/>
            <person name="Toyoda A."/>
            <person name="Oliveira C."/>
            <person name="Osipova E."/>
            <person name="Leigh N.D."/>
            <person name="Simon A."/>
            <person name="Yun M.H."/>
        </authorList>
    </citation>
    <scope>NUCLEOTIDE SEQUENCE</scope>
    <source>
        <strain evidence="11">20211129_DDA</strain>
        <tissue evidence="11">Liver</tissue>
    </source>
</reference>
<feature type="compositionally biased region" description="Low complexity" evidence="8">
    <location>
        <begin position="266"/>
        <end position="282"/>
    </location>
</feature>
<evidence type="ECO:0000256" key="2">
    <source>
        <dbReference type="ARBA" id="ARBA00022723"/>
    </source>
</evidence>
<proteinExistence type="predicted"/>
<comment type="subcellular location">
    <subcellularLocation>
        <location evidence="1">Nucleus</location>
    </subcellularLocation>
</comment>
<keyword evidence="12" id="KW-1185">Reference proteome</keyword>
<dbReference type="PANTHER" id="PTHR24381:SF269">
    <property type="entry name" value="ZINC FINGER PROTEIN 398"/>
    <property type="match status" value="1"/>
</dbReference>
<gene>
    <name evidence="11" type="ORF">NDU88_000256</name>
</gene>
<dbReference type="GO" id="GO:0005694">
    <property type="term" value="C:chromosome"/>
    <property type="evidence" value="ECO:0007669"/>
    <property type="project" value="UniProtKB-ARBA"/>
</dbReference>
<feature type="domain" description="KRAB" evidence="10">
    <location>
        <begin position="11"/>
        <end position="88"/>
    </location>
</feature>
<dbReference type="FunFam" id="3.30.160.60:FF:001049">
    <property type="entry name" value="zinc finger protein 319"/>
    <property type="match status" value="1"/>
</dbReference>
<dbReference type="Proteomes" id="UP001066276">
    <property type="component" value="Chromosome 7"/>
</dbReference>
<dbReference type="SUPFAM" id="SSF109640">
    <property type="entry name" value="KRAB domain (Kruppel-associated box)"/>
    <property type="match status" value="1"/>
</dbReference>
<dbReference type="InterPro" id="IPR013087">
    <property type="entry name" value="Znf_C2H2_type"/>
</dbReference>
<dbReference type="SUPFAM" id="SSF57667">
    <property type="entry name" value="beta-beta-alpha zinc fingers"/>
    <property type="match status" value="2"/>
</dbReference>
<evidence type="ECO:0000256" key="6">
    <source>
        <dbReference type="ARBA" id="ARBA00023242"/>
    </source>
</evidence>
<evidence type="ECO:0000259" key="9">
    <source>
        <dbReference type="PROSITE" id="PS50157"/>
    </source>
</evidence>
<dbReference type="GO" id="GO:0000977">
    <property type="term" value="F:RNA polymerase II transcription regulatory region sequence-specific DNA binding"/>
    <property type="evidence" value="ECO:0007669"/>
    <property type="project" value="TreeGrafter"/>
</dbReference>
<dbReference type="GO" id="GO:0008270">
    <property type="term" value="F:zinc ion binding"/>
    <property type="evidence" value="ECO:0007669"/>
    <property type="project" value="UniProtKB-KW"/>
</dbReference>
<keyword evidence="2" id="KW-0479">Metal-binding</keyword>
<evidence type="ECO:0000313" key="11">
    <source>
        <dbReference type="EMBL" id="KAJ1121737.1"/>
    </source>
</evidence>
<evidence type="ECO:0000256" key="3">
    <source>
        <dbReference type="ARBA" id="ARBA00022737"/>
    </source>
</evidence>
<feature type="region of interest" description="Disordered" evidence="8">
    <location>
        <begin position="261"/>
        <end position="320"/>
    </location>
</feature>
<dbReference type="PROSITE" id="PS50157">
    <property type="entry name" value="ZINC_FINGER_C2H2_2"/>
    <property type="match status" value="3"/>
</dbReference>
<feature type="domain" description="C2H2-type" evidence="9">
    <location>
        <begin position="329"/>
        <end position="356"/>
    </location>
</feature>
<dbReference type="Gene3D" id="6.10.140.140">
    <property type="match status" value="1"/>
</dbReference>
<dbReference type="FunFam" id="3.30.160.60:FF:000128">
    <property type="entry name" value="zinc finger protein 268 isoform X1"/>
    <property type="match status" value="1"/>
</dbReference>
<feature type="domain" description="C2H2-type" evidence="9">
    <location>
        <begin position="385"/>
        <end position="412"/>
    </location>
</feature>
<organism evidence="11 12">
    <name type="scientific">Pleurodeles waltl</name>
    <name type="common">Iberian ribbed newt</name>
    <dbReference type="NCBI Taxonomy" id="8319"/>
    <lineage>
        <taxon>Eukaryota</taxon>
        <taxon>Metazoa</taxon>
        <taxon>Chordata</taxon>
        <taxon>Craniata</taxon>
        <taxon>Vertebrata</taxon>
        <taxon>Euteleostomi</taxon>
        <taxon>Amphibia</taxon>
        <taxon>Batrachia</taxon>
        <taxon>Caudata</taxon>
        <taxon>Salamandroidea</taxon>
        <taxon>Salamandridae</taxon>
        <taxon>Pleurodelinae</taxon>
        <taxon>Pleurodeles</taxon>
    </lineage>
</organism>
<sequence length="417" mass="47964">MSVGGSLQTEVTFQDASSYFSEEDWSPLQEWQKELYRNVMKEIHQALISLGPLIATTVWSLRTKVKEELCPSDDQCSDRRPRIKVPPNDAVADPDEVFRENIAESMRLKNPQGSGKRGKTDRRRTKKEEGYPLPKADISLHKEEPVSIFIDHLGAEIEENRIDTNPDHEVVSFCINDEMEASCIDHEDRKTLESPHSPTGDESTKRKRNIEDSVKYSERALKRKGLSREITTTDLQVSNEEANSRIDMWSQCFQDLRGEKTGQYKSSFNNPSPLSSPRGSPSIEGSDKYDEFESNLPYSQFTEDHPNTPQNQKPNTCSEGDKSYRVRPYACTECEKSFFHKSHLIMHNRIHSGEKPFVCPFCHKGFNRKDYLGEHIRTHTGERPYKCTNCEKRFIQKSHLNEHQRKQACTKTAKTAT</sequence>
<evidence type="ECO:0000256" key="5">
    <source>
        <dbReference type="ARBA" id="ARBA00022833"/>
    </source>
</evidence>
<keyword evidence="3" id="KW-0677">Repeat</keyword>
<evidence type="ECO:0000256" key="4">
    <source>
        <dbReference type="ARBA" id="ARBA00022771"/>
    </source>
</evidence>
<comment type="caution">
    <text evidence="11">The sequence shown here is derived from an EMBL/GenBank/DDBJ whole genome shotgun (WGS) entry which is preliminary data.</text>
</comment>
<dbReference type="Pfam" id="PF00096">
    <property type="entry name" value="zf-C2H2"/>
    <property type="match status" value="3"/>
</dbReference>
<feature type="compositionally biased region" description="Polar residues" evidence="8">
    <location>
        <begin position="296"/>
        <end position="318"/>
    </location>
</feature>
<evidence type="ECO:0000256" key="8">
    <source>
        <dbReference type="SAM" id="MobiDB-lite"/>
    </source>
</evidence>
<feature type="region of interest" description="Disordered" evidence="8">
    <location>
        <begin position="186"/>
        <end position="216"/>
    </location>
</feature>
<dbReference type="PANTHER" id="PTHR24381">
    <property type="entry name" value="ZINC FINGER PROTEIN"/>
    <property type="match status" value="1"/>
</dbReference>
<dbReference type="PROSITE" id="PS00028">
    <property type="entry name" value="ZINC_FINGER_C2H2_1"/>
    <property type="match status" value="2"/>
</dbReference>
<dbReference type="PROSITE" id="PS50805">
    <property type="entry name" value="KRAB"/>
    <property type="match status" value="1"/>
</dbReference>
<dbReference type="GO" id="GO:0000981">
    <property type="term" value="F:DNA-binding transcription factor activity, RNA polymerase II-specific"/>
    <property type="evidence" value="ECO:0007669"/>
    <property type="project" value="TreeGrafter"/>
</dbReference>
<accession>A0AAV7P0J0</accession>
<dbReference type="FunFam" id="3.30.160.60:FF:001732">
    <property type="entry name" value="Zgc:162936"/>
    <property type="match status" value="1"/>
</dbReference>
<dbReference type="AlphaFoldDB" id="A0AAV7P0J0"/>
<dbReference type="InterPro" id="IPR036236">
    <property type="entry name" value="Znf_C2H2_sf"/>
</dbReference>
<dbReference type="GO" id="GO:0005634">
    <property type="term" value="C:nucleus"/>
    <property type="evidence" value="ECO:0007669"/>
    <property type="project" value="UniProtKB-SubCell"/>
</dbReference>
<feature type="domain" description="C2H2-type" evidence="9">
    <location>
        <begin position="357"/>
        <end position="384"/>
    </location>
</feature>
<dbReference type="SMART" id="SM00355">
    <property type="entry name" value="ZnF_C2H2"/>
    <property type="match status" value="3"/>
</dbReference>
<dbReference type="SMART" id="SM00349">
    <property type="entry name" value="KRAB"/>
    <property type="match status" value="1"/>
</dbReference>
<feature type="region of interest" description="Disordered" evidence="8">
    <location>
        <begin position="71"/>
        <end position="130"/>
    </location>
</feature>
<feature type="compositionally biased region" description="Basic residues" evidence="8">
    <location>
        <begin position="116"/>
        <end position="125"/>
    </location>
</feature>
<dbReference type="GO" id="GO:0045893">
    <property type="term" value="P:positive regulation of DNA-templated transcription"/>
    <property type="evidence" value="ECO:0007669"/>
    <property type="project" value="UniProtKB-ARBA"/>
</dbReference>
<protein>
    <submittedName>
        <fullName evidence="11">Uncharacterized protein</fullName>
    </submittedName>
</protein>
<keyword evidence="6" id="KW-0539">Nucleus</keyword>